<feature type="binding site" evidence="1">
    <location>
        <position position="83"/>
    </location>
    <ligand>
        <name>a divalent metal cation</name>
        <dbReference type="ChEBI" id="CHEBI:60240"/>
    </ligand>
</feature>
<comment type="similarity">
    <text evidence="1">Belongs to the UxaE family.</text>
</comment>
<evidence type="ECO:0000256" key="1">
    <source>
        <dbReference type="HAMAP-Rule" id="MF_02243"/>
    </source>
</evidence>
<keyword evidence="3" id="KW-1185">Reference proteome</keyword>
<gene>
    <name evidence="1" type="primary">uxaE</name>
    <name evidence="2" type="ORF">Mal15_31370</name>
</gene>
<dbReference type="GO" id="GO:0016856">
    <property type="term" value="F:racemase and epimerase activity, acting on hydroxy acids and derivatives"/>
    <property type="evidence" value="ECO:0007669"/>
    <property type="project" value="UniProtKB-UniRule"/>
</dbReference>
<keyword evidence="1" id="KW-0479">Metal-binding</keyword>
<dbReference type="InterPro" id="IPR032586">
    <property type="entry name" value="UxaE"/>
</dbReference>
<name>A0A5B9MDC7_9BACT</name>
<dbReference type="EC" id="5.1.2.7" evidence="1"/>
<feature type="binding site" evidence="1">
    <location>
        <position position="235"/>
    </location>
    <ligand>
        <name>a divalent metal cation</name>
        <dbReference type="ChEBI" id="CHEBI:60240"/>
    </ligand>
</feature>
<dbReference type="HAMAP" id="MF_02243">
    <property type="entry name" value="UxaE"/>
    <property type="match status" value="1"/>
</dbReference>
<feature type="binding site" evidence="1">
    <location>
        <position position="268"/>
    </location>
    <ligand>
        <name>a divalent metal cation</name>
        <dbReference type="ChEBI" id="CHEBI:60240"/>
    </ligand>
</feature>
<sequence>MTKKCTTLGLEPSFGFGDRTGLATPGHVAAMKRCGKGITAIFPQQSIREMTRTKRTPEGVMADAMQAAEAAGWDGPIGADADHLKVNNDVDITAAAGFTFFTIDPSDDVDQKADDYDEATLREKFSTARDIAPWFDSYVGKSIELSTGSTIQLDEQACMRAAVKYGAAIARALKLGDYIRQVNEKAGQDYEIELSVDETDQPTTLSEHYIIADQCLKGGMKLVSLAPRFIGDFEKGVDFKGDLVALEASLADHAAVANLLGPYKLSLHSGSDKVSMYAALARTTAGKFHVKTAGTSYLEALRVVARHDAAAFRGIVDFSRDRYETDKATYHVSATLADAPTTDQADDATLESEYLEMWADVPQGKGFTKPGRQILHCTFGSVLTDDKWGKVVRDCLVAHPETYCEVLDDHFGRHLDALRSGILRSGM</sequence>
<keyword evidence="1" id="KW-0413">Isomerase</keyword>
<accession>A0A5B9MDC7</accession>
<dbReference type="EMBL" id="CP036264">
    <property type="protein sequence ID" value="QEF99078.1"/>
    <property type="molecule type" value="Genomic_DNA"/>
</dbReference>
<evidence type="ECO:0000313" key="2">
    <source>
        <dbReference type="EMBL" id="QEF99078.1"/>
    </source>
</evidence>
<feature type="active site" description="Proton donor" evidence="1">
    <location>
        <position position="193"/>
    </location>
</feature>
<dbReference type="Proteomes" id="UP000321353">
    <property type="component" value="Chromosome"/>
</dbReference>
<comment type="cofactor">
    <cofactor evidence="1">
        <name>a divalent metal cation</name>
        <dbReference type="ChEBI" id="CHEBI:60240"/>
    </cofactor>
</comment>
<evidence type="ECO:0000313" key="3">
    <source>
        <dbReference type="Proteomes" id="UP000321353"/>
    </source>
</evidence>
<comment type="catalytic activity">
    <reaction evidence="1">
        <text>keto-D-tagaturonate = keto-D-fructuronate</text>
        <dbReference type="Rhea" id="RHEA:51656"/>
        <dbReference type="ChEBI" id="CHEBI:17886"/>
        <dbReference type="ChEBI" id="CHEBI:59881"/>
        <dbReference type="EC" id="5.1.2.7"/>
    </reaction>
</comment>
<dbReference type="AlphaFoldDB" id="A0A5B9MDC7"/>
<dbReference type="Pfam" id="PF16257">
    <property type="entry name" value="UxaE"/>
    <property type="match status" value="1"/>
</dbReference>
<dbReference type="KEGG" id="smam:Mal15_31370"/>
<dbReference type="GO" id="GO:0046872">
    <property type="term" value="F:metal ion binding"/>
    <property type="evidence" value="ECO:0007669"/>
    <property type="project" value="UniProtKB-UniRule"/>
</dbReference>
<comment type="function">
    <text evidence="1">Catalyzes the epimerization of D-tagaturonate (D-TagA) to D-fructuronate (D-FruA).</text>
</comment>
<feature type="active site" description="Proton acceptor" evidence="1">
    <location>
        <position position="82"/>
    </location>
</feature>
<organism evidence="2 3">
    <name type="scientific">Stieleria maiorica</name>
    <dbReference type="NCBI Taxonomy" id="2795974"/>
    <lineage>
        <taxon>Bacteria</taxon>
        <taxon>Pseudomonadati</taxon>
        <taxon>Planctomycetota</taxon>
        <taxon>Planctomycetia</taxon>
        <taxon>Pirellulales</taxon>
        <taxon>Pirellulaceae</taxon>
        <taxon>Stieleria</taxon>
    </lineage>
</organism>
<reference evidence="2 3" key="1">
    <citation type="submission" date="2019-02" db="EMBL/GenBank/DDBJ databases">
        <title>Planctomycetal bacteria perform biofilm scaping via a novel small molecule.</title>
        <authorList>
            <person name="Jeske O."/>
            <person name="Boedeker C."/>
            <person name="Wiegand S."/>
            <person name="Breitling P."/>
            <person name="Kallscheuer N."/>
            <person name="Jogler M."/>
            <person name="Rohde M."/>
            <person name="Petersen J."/>
            <person name="Medema M.H."/>
            <person name="Surup F."/>
            <person name="Jogler C."/>
        </authorList>
    </citation>
    <scope>NUCLEOTIDE SEQUENCE [LARGE SCALE GENOMIC DNA]</scope>
    <source>
        <strain evidence="2 3">Mal15</strain>
    </source>
</reference>
<protein>
    <recommendedName>
        <fullName evidence="1">Tagaturonate/fructuronate epimerase</fullName>
        <shortName evidence="1">D-TagA/D-FruA epimerase</shortName>
        <ecNumber evidence="1">5.1.2.7</ecNumber>
    </recommendedName>
</protein>
<proteinExistence type="inferred from homology"/>